<dbReference type="PROSITE" id="PS50995">
    <property type="entry name" value="HTH_MARR_2"/>
    <property type="match status" value="1"/>
</dbReference>
<evidence type="ECO:0000256" key="1">
    <source>
        <dbReference type="ARBA" id="ARBA00023015"/>
    </source>
</evidence>
<dbReference type="GeneID" id="62640223"/>
<dbReference type="EMBL" id="JAFBXF010000020">
    <property type="protein sequence ID" value="MBM2419529.1"/>
    <property type="molecule type" value="Genomic_DNA"/>
</dbReference>
<dbReference type="PANTHER" id="PTHR42756:SF1">
    <property type="entry name" value="TRANSCRIPTIONAL REPRESSOR OF EMRAB OPERON"/>
    <property type="match status" value="1"/>
</dbReference>
<keyword evidence="1" id="KW-0805">Transcription regulation</keyword>
<dbReference type="PRINTS" id="PR00598">
    <property type="entry name" value="HTHMARR"/>
</dbReference>
<evidence type="ECO:0000256" key="2">
    <source>
        <dbReference type="ARBA" id="ARBA00023125"/>
    </source>
</evidence>
<accession>A0A9Q2NZV7</accession>
<evidence type="ECO:0000313" key="7">
    <source>
        <dbReference type="Proteomes" id="UP000755667"/>
    </source>
</evidence>
<name>A0A9Q2NZV7_9RHOB</name>
<dbReference type="SUPFAM" id="SSF46785">
    <property type="entry name" value="Winged helix' DNA-binding domain"/>
    <property type="match status" value="1"/>
</dbReference>
<dbReference type="OrthoDB" id="8077146at2"/>
<sequence length="158" mass="17572">MASLRKTDRRTEDEAHIEAPDLEEFIGYNLKRAYVIVQADFRRALGEDGFAPRVFSALSLVVQYPNVTQSGLARMLGIERSGLVAIVDELEGRGLIKRTNVPGDRRVQALVPTAKGKTSYVEARAVVRAHEDRLLSNLSTEEKATLLTLLGKIRSHED</sequence>
<dbReference type="GO" id="GO:0003677">
    <property type="term" value="F:DNA binding"/>
    <property type="evidence" value="ECO:0007669"/>
    <property type="project" value="UniProtKB-KW"/>
</dbReference>
<reference evidence="5 8" key="1">
    <citation type="submission" date="2021-01" db="EMBL/GenBank/DDBJ databases">
        <title>Diatom-associated Roseobacters Show Island Model of Population Structure.</title>
        <authorList>
            <person name="Qu L."/>
            <person name="Feng X."/>
            <person name="Chen Y."/>
            <person name="Li L."/>
            <person name="Wang X."/>
            <person name="Hu Z."/>
            <person name="Wang H."/>
            <person name="Luo H."/>
        </authorList>
    </citation>
    <scope>NUCLEOTIDE SEQUENCE</scope>
    <source>
        <strain evidence="6 8">CC28-63</strain>
        <strain evidence="5">CC28-69</strain>
    </source>
</reference>
<dbReference type="Proteomes" id="UP000809440">
    <property type="component" value="Unassembled WGS sequence"/>
</dbReference>
<dbReference type="InterPro" id="IPR000835">
    <property type="entry name" value="HTH_MarR-typ"/>
</dbReference>
<dbReference type="GO" id="GO:0003700">
    <property type="term" value="F:DNA-binding transcription factor activity"/>
    <property type="evidence" value="ECO:0007669"/>
    <property type="project" value="InterPro"/>
</dbReference>
<organism evidence="5 7">
    <name type="scientific">Marivita cryptomonadis</name>
    <dbReference type="NCBI Taxonomy" id="505252"/>
    <lineage>
        <taxon>Bacteria</taxon>
        <taxon>Pseudomonadati</taxon>
        <taxon>Pseudomonadota</taxon>
        <taxon>Alphaproteobacteria</taxon>
        <taxon>Rhodobacterales</taxon>
        <taxon>Roseobacteraceae</taxon>
        <taxon>Marivita</taxon>
    </lineage>
</organism>
<dbReference type="InterPro" id="IPR036390">
    <property type="entry name" value="WH_DNA-bd_sf"/>
</dbReference>
<dbReference type="Gene3D" id="1.10.10.10">
    <property type="entry name" value="Winged helix-like DNA-binding domain superfamily/Winged helix DNA-binding domain"/>
    <property type="match status" value="1"/>
</dbReference>
<dbReference type="EMBL" id="JAFBXE010000020">
    <property type="protein sequence ID" value="MBM2414858.1"/>
    <property type="molecule type" value="Genomic_DNA"/>
</dbReference>
<dbReference type="AlphaFoldDB" id="A0A9Q2NZV7"/>
<dbReference type="RefSeq" id="WP_085628504.1">
    <property type="nucleotide sequence ID" value="NZ_JAFBWU010000020.1"/>
</dbReference>
<dbReference type="PANTHER" id="PTHR42756">
    <property type="entry name" value="TRANSCRIPTIONAL REGULATOR, MARR"/>
    <property type="match status" value="1"/>
</dbReference>
<gene>
    <name evidence="5" type="ORF">JQX41_21335</name>
    <name evidence="6" type="ORF">JQX48_21355</name>
</gene>
<keyword evidence="8" id="KW-1185">Reference proteome</keyword>
<keyword evidence="2" id="KW-0238">DNA-binding</keyword>
<evidence type="ECO:0000256" key="3">
    <source>
        <dbReference type="ARBA" id="ARBA00023163"/>
    </source>
</evidence>
<dbReference type="Proteomes" id="UP000755667">
    <property type="component" value="Unassembled WGS sequence"/>
</dbReference>
<evidence type="ECO:0000313" key="5">
    <source>
        <dbReference type="EMBL" id="MBM2414858.1"/>
    </source>
</evidence>
<dbReference type="Pfam" id="PF12802">
    <property type="entry name" value="MarR_2"/>
    <property type="match status" value="1"/>
</dbReference>
<dbReference type="InterPro" id="IPR036388">
    <property type="entry name" value="WH-like_DNA-bd_sf"/>
</dbReference>
<keyword evidence="3" id="KW-0804">Transcription</keyword>
<comment type="caution">
    <text evidence="5">The sequence shown here is derived from an EMBL/GenBank/DDBJ whole genome shotgun (WGS) entry which is preliminary data.</text>
</comment>
<evidence type="ECO:0000313" key="8">
    <source>
        <dbReference type="Proteomes" id="UP000809440"/>
    </source>
</evidence>
<evidence type="ECO:0000313" key="6">
    <source>
        <dbReference type="EMBL" id="MBM2419529.1"/>
    </source>
</evidence>
<proteinExistence type="predicted"/>
<dbReference type="SMART" id="SM00347">
    <property type="entry name" value="HTH_MARR"/>
    <property type="match status" value="1"/>
</dbReference>
<feature type="domain" description="HTH marR-type" evidence="4">
    <location>
        <begin position="23"/>
        <end position="155"/>
    </location>
</feature>
<protein>
    <submittedName>
        <fullName evidence="5">MarR family transcriptional regulator</fullName>
    </submittedName>
</protein>
<evidence type="ECO:0000259" key="4">
    <source>
        <dbReference type="PROSITE" id="PS50995"/>
    </source>
</evidence>